<keyword evidence="3 5" id="KW-0378">Hydrolase</keyword>
<feature type="active site" description="Charge relay system" evidence="5">
    <location>
        <position position="182"/>
    </location>
</feature>
<dbReference type="InterPro" id="IPR023827">
    <property type="entry name" value="Peptidase_S8_Asp-AS"/>
</dbReference>
<feature type="chain" id="PRO_5002171867" evidence="7">
    <location>
        <begin position="20"/>
        <end position="399"/>
    </location>
</feature>
<dbReference type="OrthoDB" id="19448at2759"/>
<reference evidence="10 11" key="1">
    <citation type="submission" date="2014-04" db="EMBL/GenBank/DDBJ databases">
        <title>Evolutionary Origins and Diversification of the Mycorrhizal Mutualists.</title>
        <authorList>
            <consortium name="DOE Joint Genome Institute"/>
            <consortium name="Mycorrhizal Genomics Consortium"/>
            <person name="Kohler A."/>
            <person name="Kuo A."/>
            <person name="Nagy L.G."/>
            <person name="Floudas D."/>
            <person name="Copeland A."/>
            <person name="Barry K.W."/>
            <person name="Cichocki N."/>
            <person name="Veneault-Fourrey C."/>
            <person name="LaButti K."/>
            <person name="Lindquist E.A."/>
            <person name="Lipzen A."/>
            <person name="Lundell T."/>
            <person name="Morin E."/>
            <person name="Murat C."/>
            <person name="Riley R."/>
            <person name="Ohm R."/>
            <person name="Sun H."/>
            <person name="Tunlid A."/>
            <person name="Henrissat B."/>
            <person name="Grigoriev I.V."/>
            <person name="Hibbett D.S."/>
            <person name="Martin F."/>
        </authorList>
    </citation>
    <scope>NUCLEOTIDE SEQUENCE [LARGE SCALE GENOMIC DNA]</scope>
    <source>
        <strain evidence="10 11">Koide BX008</strain>
    </source>
</reference>
<evidence type="ECO:0000259" key="8">
    <source>
        <dbReference type="Pfam" id="PF00082"/>
    </source>
</evidence>
<dbReference type="InterPro" id="IPR050131">
    <property type="entry name" value="Peptidase_S8_subtilisin-like"/>
</dbReference>
<dbReference type="InterPro" id="IPR023828">
    <property type="entry name" value="Peptidase_S8_Ser-AS"/>
</dbReference>
<keyword evidence="7" id="KW-0732">Signal</keyword>
<dbReference type="GO" id="GO:0005615">
    <property type="term" value="C:extracellular space"/>
    <property type="evidence" value="ECO:0007669"/>
    <property type="project" value="TreeGrafter"/>
</dbReference>
<evidence type="ECO:0000256" key="1">
    <source>
        <dbReference type="ARBA" id="ARBA00011073"/>
    </source>
</evidence>
<dbReference type="GO" id="GO:0004252">
    <property type="term" value="F:serine-type endopeptidase activity"/>
    <property type="evidence" value="ECO:0007669"/>
    <property type="project" value="UniProtKB-UniRule"/>
</dbReference>
<protein>
    <submittedName>
        <fullName evidence="10">Uncharacterized protein</fullName>
    </submittedName>
</protein>
<dbReference type="Proteomes" id="UP000054549">
    <property type="component" value="Unassembled WGS sequence"/>
</dbReference>
<sequence length="399" mass="41561">MRFTSAALALLSLVVPVFCALNGLITIEKANGPTSGKHIITLKKSVDKANLISQLNTQAFTVTHKWDIINGFAGHFDETTLDFLRAHSAVESIAEDGTVSINNIVVQKTATWGLQRISQPEPLNRKDDRSLNFTYMYDDSAGAGVDIYVLDTGIYIQHDSFQGRAKWGATFGGYPDADGNGHGTHAAGTAASYDYGVAKAANLIAVKVLGDDGQVYYSFVHNGNNSDILSGMDWVQKQAASTGNPSVASMSLGGSASTALDSAVASLTGNGIHVIAAAGNDGVDASNTSPARAPSALTVAASNITDTRADFSNFGAPIKVFAPGVNVTSTWIGSHNATETIDGTSMAAPHISGLVAYFIALEGNLPPADMITKVQALAVPDIVKDPGAGTVNNYLAQNI</sequence>
<evidence type="ECO:0000256" key="5">
    <source>
        <dbReference type="PROSITE-ProRule" id="PRU01240"/>
    </source>
</evidence>
<name>A0A0C2SDA4_AMAMK</name>
<dbReference type="InterPro" id="IPR037045">
    <property type="entry name" value="S8pro/Inhibitor_I9_sf"/>
</dbReference>
<dbReference type="PRINTS" id="PR00723">
    <property type="entry name" value="SUBTILISIN"/>
</dbReference>
<dbReference type="PROSITE" id="PS00136">
    <property type="entry name" value="SUBTILASE_ASP"/>
    <property type="match status" value="1"/>
</dbReference>
<evidence type="ECO:0000259" key="9">
    <source>
        <dbReference type="Pfam" id="PF05922"/>
    </source>
</evidence>
<keyword evidence="11" id="KW-1185">Reference proteome</keyword>
<comment type="similarity">
    <text evidence="1 5 6">Belongs to the peptidase S8 family.</text>
</comment>
<dbReference type="EMBL" id="KN818290">
    <property type="protein sequence ID" value="KIL60985.1"/>
    <property type="molecule type" value="Genomic_DNA"/>
</dbReference>
<evidence type="ECO:0000256" key="2">
    <source>
        <dbReference type="ARBA" id="ARBA00022670"/>
    </source>
</evidence>
<accession>A0A0C2SDA4</accession>
<dbReference type="Gene3D" id="3.40.50.200">
    <property type="entry name" value="Peptidase S8/S53 domain"/>
    <property type="match status" value="1"/>
</dbReference>
<evidence type="ECO:0000256" key="4">
    <source>
        <dbReference type="ARBA" id="ARBA00022825"/>
    </source>
</evidence>
<keyword evidence="2 5" id="KW-0645">Protease</keyword>
<dbReference type="SUPFAM" id="SSF52743">
    <property type="entry name" value="Subtilisin-like"/>
    <property type="match status" value="1"/>
</dbReference>
<dbReference type="Gene3D" id="3.30.70.80">
    <property type="entry name" value="Peptidase S8 propeptide/proteinase inhibitor I9"/>
    <property type="match status" value="1"/>
</dbReference>
<dbReference type="InterPro" id="IPR000209">
    <property type="entry name" value="Peptidase_S8/S53_dom"/>
</dbReference>
<dbReference type="HOGENOM" id="CLU_011263_1_1_1"/>
<dbReference type="InParanoid" id="A0A0C2SDA4"/>
<proteinExistence type="inferred from homology"/>
<feature type="active site" description="Charge relay system" evidence="5">
    <location>
        <position position="345"/>
    </location>
</feature>
<gene>
    <name evidence="10" type="ORF">M378DRAFT_26290</name>
</gene>
<evidence type="ECO:0000256" key="7">
    <source>
        <dbReference type="SAM" id="SignalP"/>
    </source>
</evidence>
<evidence type="ECO:0000313" key="10">
    <source>
        <dbReference type="EMBL" id="KIL60985.1"/>
    </source>
</evidence>
<dbReference type="Pfam" id="PF00082">
    <property type="entry name" value="Peptidase_S8"/>
    <property type="match status" value="1"/>
</dbReference>
<dbReference type="STRING" id="946122.A0A0C2SDA4"/>
<dbReference type="InterPro" id="IPR036852">
    <property type="entry name" value="Peptidase_S8/S53_dom_sf"/>
</dbReference>
<evidence type="ECO:0000256" key="3">
    <source>
        <dbReference type="ARBA" id="ARBA00022801"/>
    </source>
</evidence>
<dbReference type="PANTHER" id="PTHR43806">
    <property type="entry name" value="PEPTIDASE S8"/>
    <property type="match status" value="1"/>
</dbReference>
<dbReference type="InterPro" id="IPR010259">
    <property type="entry name" value="S8pro/Inhibitor_I9"/>
</dbReference>
<dbReference type="InterPro" id="IPR034193">
    <property type="entry name" value="PCSK9_ProteinaseK-like"/>
</dbReference>
<evidence type="ECO:0000313" key="11">
    <source>
        <dbReference type="Proteomes" id="UP000054549"/>
    </source>
</evidence>
<organism evidence="10 11">
    <name type="scientific">Amanita muscaria (strain Koide BX008)</name>
    <dbReference type="NCBI Taxonomy" id="946122"/>
    <lineage>
        <taxon>Eukaryota</taxon>
        <taxon>Fungi</taxon>
        <taxon>Dikarya</taxon>
        <taxon>Basidiomycota</taxon>
        <taxon>Agaricomycotina</taxon>
        <taxon>Agaricomycetes</taxon>
        <taxon>Agaricomycetidae</taxon>
        <taxon>Agaricales</taxon>
        <taxon>Pluteineae</taxon>
        <taxon>Amanitaceae</taxon>
        <taxon>Amanita</taxon>
    </lineage>
</organism>
<feature type="active site" description="Charge relay system" evidence="5">
    <location>
        <position position="151"/>
    </location>
</feature>
<feature type="domain" description="Peptidase S8/S53" evidence="8">
    <location>
        <begin position="142"/>
        <end position="375"/>
    </location>
</feature>
<evidence type="ECO:0000256" key="6">
    <source>
        <dbReference type="RuleBase" id="RU003355"/>
    </source>
</evidence>
<dbReference type="SUPFAM" id="SSF54897">
    <property type="entry name" value="Protease propeptides/inhibitors"/>
    <property type="match status" value="1"/>
</dbReference>
<dbReference type="GO" id="GO:0006508">
    <property type="term" value="P:proteolysis"/>
    <property type="evidence" value="ECO:0007669"/>
    <property type="project" value="UniProtKB-KW"/>
</dbReference>
<feature type="domain" description="Inhibitor I9" evidence="9">
    <location>
        <begin position="56"/>
        <end position="101"/>
    </location>
</feature>
<keyword evidence="4 5" id="KW-0720">Serine protease</keyword>
<dbReference type="FunFam" id="3.40.50.200:FF:000007">
    <property type="entry name" value="Subtilisin-like serine protease"/>
    <property type="match status" value="1"/>
</dbReference>
<dbReference type="Pfam" id="PF05922">
    <property type="entry name" value="Inhibitor_I9"/>
    <property type="match status" value="1"/>
</dbReference>
<dbReference type="PROSITE" id="PS00138">
    <property type="entry name" value="SUBTILASE_SER"/>
    <property type="match status" value="1"/>
</dbReference>
<feature type="signal peptide" evidence="7">
    <location>
        <begin position="1"/>
        <end position="19"/>
    </location>
</feature>
<dbReference type="CDD" id="cd04077">
    <property type="entry name" value="Peptidases_S8_PCSK9_ProteinaseK_like"/>
    <property type="match status" value="1"/>
</dbReference>
<dbReference type="InterPro" id="IPR015500">
    <property type="entry name" value="Peptidase_S8_subtilisin-rel"/>
</dbReference>
<dbReference type="PANTHER" id="PTHR43806:SF11">
    <property type="entry name" value="CEREVISIN-RELATED"/>
    <property type="match status" value="1"/>
</dbReference>
<dbReference type="AlphaFoldDB" id="A0A0C2SDA4"/>
<dbReference type="PROSITE" id="PS51892">
    <property type="entry name" value="SUBTILASE"/>
    <property type="match status" value="1"/>
</dbReference>